<dbReference type="AlphaFoldDB" id="A0A517TF14"/>
<dbReference type="InterPro" id="IPR000160">
    <property type="entry name" value="GGDEF_dom"/>
</dbReference>
<dbReference type="InterPro" id="IPR013976">
    <property type="entry name" value="HDOD"/>
</dbReference>
<dbReference type="FunFam" id="3.30.70.270:FF:000001">
    <property type="entry name" value="Diguanylate cyclase domain protein"/>
    <property type="match status" value="1"/>
</dbReference>
<feature type="domain" description="GGDEF" evidence="3">
    <location>
        <begin position="372"/>
        <end position="508"/>
    </location>
</feature>
<dbReference type="OrthoDB" id="243535at2"/>
<evidence type="ECO:0000313" key="5">
    <source>
        <dbReference type="EMBL" id="QDT66964.1"/>
    </source>
</evidence>
<comment type="catalytic activity">
    <reaction evidence="2">
        <text>2 GTP = 3',3'-c-di-GMP + 2 diphosphate</text>
        <dbReference type="Rhea" id="RHEA:24898"/>
        <dbReference type="ChEBI" id="CHEBI:33019"/>
        <dbReference type="ChEBI" id="CHEBI:37565"/>
        <dbReference type="ChEBI" id="CHEBI:58805"/>
        <dbReference type="EC" id="2.7.7.65"/>
    </reaction>
</comment>
<feature type="domain" description="HDOD" evidence="4">
    <location>
        <begin position="13"/>
        <end position="208"/>
    </location>
</feature>
<keyword evidence="5" id="KW-0808">Transferase</keyword>
<gene>
    <name evidence="5" type="primary">dosC</name>
    <name evidence="5" type="ORF">V22_42360</name>
</gene>
<reference evidence="5 6" key="1">
    <citation type="submission" date="2019-02" db="EMBL/GenBank/DDBJ databases">
        <title>Deep-cultivation of Planctomycetes and their phenomic and genomic characterization uncovers novel biology.</title>
        <authorList>
            <person name="Wiegand S."/>
            <person name="Jogler M."/>
            <person name="Boedeker C."/>
            <person name="Pinto D."/>
            <person name="Vollmers J."/>
            <person name="Rivas-Marin E."/>
            <person name="Kohn T."/>
            <person name="Peeters S.H."/>
            <person name="Heuer A."/>
            <person name="Rast P."/>
            <person name="Oberbeckmann S."/>
            <person name="Bunk B."/>
            <person name="Jeske O."/>
            <person name="Meyerdierks A."/>
            <person name="Storesund J.E."/>
            <person name="Kallscheuer N."/>
            <person name="Luecker S."/>
            <person name="Lage O.M."/>
            <person name="Pohl T."/>
            <person name="Merkel B.J."/>
            <person name="Hornburger P."/>
            <person name="Mueller R.-W."/>
            <person name="Bruemmer F."/>
            <person name="Labrenz M."/>
            <person name="Spormann A.M."/>
            <person name="Op den Camp H."/>
            <person name="Overmann J."/>
            <person name="Amann R."/>
            <person name="Jetten M.S.M."/>
            <person name="Mascher T."/>
            <person name="Medema M.H."/>
            <person name="Devos D.P."/>
            <person name="Kaster A.-K."/>
            <person name="Ovreas L."/>
            <person name="Rohde M."/>
            <person name="Galperin M.Y."/>
            <person name="Jogler C."/>
        </authorList>
    </citation>
    <scope>NUCLEOTIDE SEQUENCE [LARGE SCALE GENOMIC DNA]</scope>
    <source>
        <strain evidence="5 6">V22</strain>
    </source>
</reference>
<dbReference type="PROSITE" id="PS51833">
    <property type="entry name" value="HDOD"/>
    <property type="match status" value="1"/>
</dbReference>
<evidence type="ECO:0000256" key="1">
    <source>
        <dbReference type="ARBA" id="ARBA00012528"/>
    </source>
</evidence>
<organism evidence="5 6">
    <name type="scientific">Calycomorphotria hydatis</name>
    <dbReference type="NCBI Taxonomy" id="2528027"/>
    <lineage>
        <taxon>Bacteria</taxon>
        <taxon>Pseudomonadati</taxon>
        <taxon>Planctomycetota</taxon>
        <taxon>Planctomycetia</taxon>
        <taxon>Planctomycetales</taxon>
        <taxon>Planctomycetaceae</taxon>
        <taxon>Calycomorphotria</taxon>
    </lineage>
</organism>
<dbReference type="InterPro" id="IPR037257">
    <property type="entry name" value="T2SS_E_N_sf"/>
</dbReference>
<dbReference type="PROSITE" id="PS50887">
    <property type="entry name" value="GGDEF"/>
    <property type="match status" value="1"/>
</dbReference>
<dbReference type="EMBL" id="CP036316">
    <property type="protein sequence ID" value="QDT66964.1"/>
    <property type="molecule type" value="Genomic_DNA"/>
</dbReference>
<dbReference type="Pfam" id="PF00990">
    <property type="entry name" value="GGDEF"/>
    <property type="match status" value="1"/>
</dbReference>
<dbReference type="NCBIfam" id="TIGR00254">
    <property type="entry name" value="GGDEF"/>
    <property type="match status" value="1"/>
</dbReference>
<accession>A0A517TF14</accession>
<dbReference type="InterPro" id="IPR050469">
    <property type="entry name" value="Diguanylate_Cyclase"/>
</dbReference>
<dbReference type="SUPFAM" id="SSF109604">
    <property type="entry name" value="HD-domain/PDEase-like"/>
    <property type="match status" value="1"/>
</dbReference>
<dbReference type="Proteomes" id="UP000319976">
    <property type="component" value="Chromosome"/>
</dbReference>
<evidence type="ECO:0000259" key="3">
    <source>
        <dbReference type="PROSITE" id="PS50887"/>
    </source>
</evidence>
<dbReference type="EC" id="2.7.7.65" evidence="1"/>
<evidence type="ECO:0000313" key="6">
    <source>
        <dbReference type="Proteomes" id="UP000319976"/>
    </source>
</evidence>
<dbReference type="SUPFAM" id="SSF55073">
    <property type="entry name" value="Nucleotide cyclase"/>
    <property type="match status" value="1"/>
</dbReference>
<dbReference type="Gene3D" id="1.10.3210.10">
    <property type="entry name" value="Hypothetical protein af1432"/>
    <property type="match status" value="1"/>
</dbReference>
<dbReference type="CDD" id="cd01949">
    <property type="entry name" value="GGDEF"/>
    <property type="match status" value="1"/>
</dbReference>
<keyword evidence="6" id="KW-1185">Reference proteome</keyword>
<dbReference type="PANTHER" id="PTHR45138">
    <property type="entry name" value="REGULATORY COMPONENTS OF SENSORY TRANSDUCTION SYSTEM"/>
    <property type="match status" value="1"/>
</dbReference>
<dbReference type="Pfam" id="PF08668">
    <property type="entry name" value="HDOD"/>
    <property type="match status" value="1"/>
</dbReference>
<dbReference type="Gene3D" id="3.30.70.270">
    <property type="match status" value="1"/>
</dbReference>
<dbReference type="PANTHER" id="PTHR45138:SF9">
    <property type="entry name" value="DIGUANYLATE CYCLASE DGCM-RELATED"/>
    <property type="match status" value="1"/>
</dbReference>
<evidence type="ECO:0000259" key="4">
    <source>
        <dbReference type="PROSITE" id="PS51833"/>
    </source>
</evidence>
<name>A0A517TF14_9PLAN</name>
<dbReference type="KEGG" id="chya:V22_42360"/>
<dbReference type="RefSeq" id="WP_145266536.1">
    <property type="nucleotide sequence ID" value="NZ_CP036316.1"/>
</dbReference>
<dbReference type="InterPro" id="IPR043128">
    <property type="entry name" value="Rev_trsase/Diguanyl_cyclase"/>
</dbReference>
<keyword evidence="5" id="KW-0548">Nucleotidyltransferase</keyword>
<dbReference type="InterPro" id="IPR029787">
    <property type="entry name" value="Nucleotide_cyclase"/>
</dbReference>
<sequence length="649" mass="72319">MVELKKIWSSSQLPTLPTVAIQLLDLSKDPETEIRQVADVIKTDPAICAKILKATNSSYFGFQAPVTSIDRAVPLLGTTVVTSLALSFSLVEDAMTTGPVARHYRDYWMQSIVQAATAELLSEHTPGAIGCEFFLCGLLSDLGRLAMLKTVPEESCQAIESASERQCDLHHTETEIIGINHVEVGVKLMQNWNLPPSIVRAAQFQHDPPELIMEHASADDYNLIRAIATAASFGDYFCGANKGQALTRLRMLTTNLYGFDDQKLDDFVARAKEKTAEVGELFSVNTDDIGEPEELMALANEHLATLTLRQQMEATQAVARQQMLEEQTRQLESKNEELQKQVMHDPLTKVYNRSFFDEAIAREVDRCGREAATIGLLFLDIDKFKTLNDNYGHQFGDQVLQQAVQHLSKVIRKSDVLARYGGEEFVVLVSQPTERGIAKVAERLRAAVEQTEFMFEGSRVPVTVSIGAAMVLPARNDKELVTRLVAEADEAMYDSKENGRNQVHVRVLLSDAEKSLLHKVTARRFSRWLVNQQVLDIPRISQALLKVDAKHIRIGVLAQQRKILSAEQVEQIREEQSLSNERFGQIGIRLGLLNEDQLADLLAIQSEDPQKLAIALVSEGLLSREHATQYLRKYLLEAPRSTPAAPVGV</sequence>
<evidence type="ECO:0000256" key="2">
    <source>
        <dbReference type="ARBA" id="ARBA00034247"/>
    </source>
</evidence>
<dbReference type="GO" id="GO:0052621">
    <property type="term" value="F:diguanylate cyclase activity"/>
    <property type="evidence" value="ECO:0007669"/>
    <property type="project" value="UniProtKB-EC"/>
</dbReference>
<dbReference type="SUPFAM" id="SSF160246">
    <property type="entry name" value="EspE N-terminal domain-like"/>
    <property type="match status" value="1"/>
</dbReference>
<protein>
    <recommendedName>
        <fullName evidence="1">diguanylate cyclase</fullName>
        <ecNumber evidence="1">2.7.7.65</ecNumber>
    </recommendedName>
</protein>
<dbReference type="SMART" id="SM00267">
    <property type="entry name" value="GGDEF"/>
    <property type="match status" value="1"/>
</dbReference>
<proteinExistence type="predicted"/>